<feature type="transmembrane region" description="Helical" evidence="7">
    <location>
        <begin position="76"/>
        <end position="95"/>
    </location>
</feature>
<evidence type="ECO:0000313" key="11">
    <source>
        <dbReference type="Proteomes" id="UP000740413"/>
    </source>
</evidence>
<evidence type="ECO:0000256" key="1">
    <source>
        <dbReference type="ARBA" id="ARBA00004651"/>
    </source>
</evidence>
<evidence type="ECO:0000313" key="10">
    <source>
        <dbReference type="EMBL" id="MBT2163114.1"/>
    </source>
</evidence>
<accession>A0ABS5WI81</accession>
<dbReference type="Proteomes" id="UP000740413">
    <property type="component" value="Unassembled WGS sequence"/>
</dbReference>
<keyword evidence="2" id="KW-1003">Cell membrane</keyword>
<comment type="subcellular location">
    <subcellularLocation>
        <location evidence="1">Cell membrane</location>
        <topology evidence="1">Multi-pass membrane protein</topology>
    </subcellularLocation>
</comment>
<dbReference type="PANTHER" id="PTHR30509">
    <property type="entry name" value="P-HYDROXYBENZOIC ACID EFFLUX PUMP SUBUNIT-RELATED"/>
    <property type="match status" value="1"/>
</dbReference>
<feature type="transmembrane region" description="Helical" evidence="7">
    <location>
        <begin position="26"/>
        <end position="46"/>
    </location>
</feature>
<dbReference type="Pfam" id="PF12805">
    <property type="entry name" value="FUSC-like"/>
    <property type="match status" value="1"/>
</dbReference>
<dbReference type="Pfam" id="PF13515">
    <property type="entry name" value="FUSC_2"/>
    <property type="match status" value="1"/>
</dbReference>
<dbReference type="EMBL" id="JACATN010000006">
    <property type="protein sequence ID" value="MBT2163114.1"/>
    <property type="molecule type" value="Genomic_DNA"/>
</dbReference>
<evidence type="ECO:0000256" key="6">
    <source>
        <dbReference type="ARBA" id="ARBA00043993"/>
    </source>
</evidence>
<reference evidence="11" key="2">
    <citation type="submission" date="2023-07" db="EMBL/GenBank/DDBJ databases">
        <title>Zobellia barbeyronii sp. nov., a new marine flavobacterium, isolated from green and red algae.</title>
        <authorList>
            <person name="Nedashkovskaya O.I."/>
            <person name="Otstavnykh N."/>
            <person name="Zhukova N."/>
            <person name="Guzev K."/>
            <person name="Chausova V."/>
            <person name="Tekutyeva L."/>
            <person name="Mikhailov V."/>
            <person name="Isaeva M."/>
        </authorList>
    </citation>
    <scope>NUCLEOTIDE SEQUENCE [LARGE SCALE GENOMIC DNA]</scope>
    <source>
        <strain evidence="11">KMM 6746</strain>
    </source>
</reference>
<feature type="transmembrane region" description="Helical" evidence="7">
    <location>
        <begin position="101"/>
        <end position="118"/>
    </location>
</feature>
<feature type="transmembrane region" description="Helical" evidence="7">
    <location>
        <begin position="408"/>
        <end position="425"/>
    </location>
</feature>
<feature type="transmembrane region" description="Helical" evidence="7">
    <location>
        <begin position="125"/>
        <end position="142"/>
    </location>
</feature>
<feature type="transmembrane region" description="Helical" evidence="7">
    <location>
        <begin position="148"/>
        <end position="168"/>
    </location>
</feature>
<protein>
    <submittedName>
        <fullName evidence="10">FUSC family protein</fullName>
    </submittedName>
</protein>
<dbReference type="InterPro" id="IPR032692">
    <property type="entry name" value="YccS_N"/>
</dbReference>
<evidence type="ECO:0000259" key="9">
    <source>
        <dbReference type="Pfam" id="PF13515"/>
    </source>
</evidence>
<keyword evidence="11" id="KW-1185">Reference proteome</keyword>
<evidence type="ECO:0000256" key="4">
    <source>
        <dbReference type="ARBA" id="ARBA00022989"/>
    </source>
</evidence>
<organism evidence="10 11">
    <name type="scientific">Zobellia barbeyronii</name>
    <dbReference type="NCBI Taxonomy" id="2748009"/>
    <lineage>
        <taxon>Bacteria</taxon>
        <taxon>Pseudomonadati</taxon>
        <taxon>Bacteroidota</taxon>
        <taxon>Flavobacteriia</taxon>
        <taxon>Flavobacteriales</taxon>
        <taxon>Flavobacteriaceae</taxon>
        <taxon>Zobellia</taxon>
    </lineage>
</organism>
<feature type="transmembrane region" description="Helical" evidence="7">
    <location>
        <begin position="528"/>
        <end position="549"/>
    </location>
</feature>
<feature type="domain" description="Integral membrane bound transporter" evidence="9">
    <location>
        <begin position="419"/>
        <end position="540"/>
    </location>
</feature>
<evidence type="ECO:0000259" key="8">
    <source>
        <dbReference type="Pfam" id="PF12805"/>
    </source>
</evidence>
<proteinExistence type="inferred from homology"/>
<keyword evidence="3 7" id="KW-0812">Transmembrane</keyword>
<feature type="transmembrane region" description="Helical" evidence="7">
    <location>
        <begin position="460"/>
        <end position="492"/>
    </location>
</feature>
<gene>
    <name evidence="10" type="ORF">HW347_17725</name>
</gene>
<comment type="caution">
    <text evidence="10">The sequence shown here is derived from an EMBL/GenBank/DDBJ whole genome shotgun (WGS) entry which is preliminary data.</text>
</comment>
<feature type="domain" description="Integral membrane protein YccS N-terminal" evidence="8">
    <location>
        <begin position="80"/>
        <end position="348"/>
    </location>
</feature>
<dbReference type="PANTHER" id="PTHR30509:SF8">
    <property type="entry name" value="INNER MEMBRANE PROTEIN YCCS"/>
    <property type="match status" value="1"/>
</dbReference>
<evidence type="ECO:0000256" key="5">
    <source>
        <dbReference type="ARBA" id="ARBA00023136"/>
    </source>
</evidence>
<feature type="transmembrane region" description="Helical" evidence="7">
    <location>
        <begin position="431"/>
        <end position="448"/>
    </location>
</feature>
<name>A0ABS5WI81_9FLAO</name>
<keyword evidence="5 7" id="KW-0472">Membrane</keyword>
<feature type="transmembrane region" description="Helical" evidence="7">
    <location>
        <begin position="498"/>
        <end position="516"/>
    </location>
</feature>
<sequence length="750" mass="85162">MVLGIFKGNIAINFRELLQFFKSADFSKAIMVGVAVTVPILLGIYFDQLEIGLAICFGAFWSSPSDASGSYRHKKIGILFSAALVVIVSFIGGYLDLPIYILIPVLGLLTFSIAYISVFGFRASLISFSGLLALVLSFAHELQELEVYQYALLVGLGGLWYLLLAVVWHGINPTGEIEETFQETYLLTSNFLHIRGQLIEPGLDRQKLLSELHKLQEQLMEKHEKLRETLILYRRSSGRSIYHSKKLLVLAQLVEMLEIAIAKPVNYSNMAVVLEKHPQFVERFQKLMFKVSEQLEEIGYAGKNKKKLPKNGELQQALKDIEIEISVLKSKPNNENLSAYLMLQNLYEYQEQQVELLKKIKWLLDDPKEEELEFIDEKYARKFIAPQDYDPKMLVSNFSFESLIFKHALRLAVTVMIGYGIGTIFDFQNPYWILLTIIIILRPSYGLTKTRSKDRIIGTLIGGAIAFIIVSLVQNTYLFAILGIGSLIVAFSMLQRNYKTAATFITLSVIFIYGIIRPDILTVIQFRILDTVIGAGLSFLATLVLWPAWGFLSMNNNLKNCLIANKNFLREIAAYYSLNKKDHTTLRLTRKKAFHETSNLSGAFQQMVQEPKSKQINVNEVYELVTLSHAFLSSLASLSSYIQNHCTTEASEGFKSAVAHIEGNLERAIGILAHVYTKDNFSLKSQEQSFEDNRLKFNTIVWDFENALKVGDERNLQEAHLIIGQLRWLFSLSGKMLRFAQKIENDIVVE</sequence>
<comment type="similarity">
    <text evidence="6">Belongs to the YccS/YhfK family.</text>
</comment>
<dbReference type="InterPro" id="IPR049453">
    <property type="entry name" value="Memb_transporter_dom"/>
</dbReference>
<keyword evidence="4 7" id="KW-1133">Transmembrane helix</keyword>
<evidence type="ECO:0000256" key="2">
    <source>
        <dbReference type="ARBA" id="ARBA00022475"/>
    </source>
</evidence>
<evidence type="ECO:0000256" key="3">
    <source>
        <dbReference type="ARBA" id="ARBA00022692"/>
    </source>
</evidence>
<reference evidence="10 11" key="1">
    <citation type="submission" date="2020-06" db="EMBL/GenBank/DDBJ databases">
        <authorList>
            <person name="Isaeva M.P."/>
            <person name="Chernysheva N.Y."/>
        </authorList>
    </citation>
    <scope>NUCLEOTIDE SEQUENCE [LARGE SCALE GENOMIC DNA]</scope>
    <source>
        <strain evidence="10 11">KMM 6746</strain>
    </source>
</reference>
<evidence type="ECO:0000256" key="7">
    <source>
        <dbReference type="SAM" id="Phobius"/>
    </source>
</evidence>